<dbReference type="Gramene" id="MELO3C033460.2.1">
    <property type="protein sequence ID" value="MELO3C033460.2.1"/>
    <property type="gene ID" value="MELO3C033460.2"/>
</dbReference>
<proteinExistence type="predicted"/>
<name>A0A9I9EGJ5_CUCME</name>
<dbReference type="EnsemblPlants" id="MELO3C033460.2.1">
    <property type="protein sequence ID" value="MELO3C033460.2.1"/>
    <property type="gene ID" value="MELO3C033460.2"/>
</dbReference>
<sequence>MGMKLFALLLKVNARGDVAKEIPLNMDEMVPSHTKSSKMKLNSMILYNPHHLMNYISIEKAIVLNT</sequence>
<organism evidence="1">
    <name type="scientific">Cucumis melo</name>
    <name type="common">Muskmelon</name>
    <dbReference type="NCBI Taxonomy" id="3656"/>
    <lineage>
        <taxon>Eukaryota</taxon>
        <taxon>Viridiplantae</taxon>
        <taxon>Streptophyta</taxon>
        <taxon>Embryophyta</taxon>
        <taxon>Tracheophyta</taxon>
        <taxon>Spermatophyta</taxon>
        <taxon>Magnoliopsida</taxon>
        <taxon>eudicotyledons</taxon>
        <taxon>Gunneridae</taxon>
        <taxon>Pentapetalae</taxon>
        <taxon>rosids</taxon>
        <taxon>fabids</taxon>
        <taxon>Cucurbitales</taxon>
        <taxon>Cucurbitaceae</taxon>
        <taxon>Benincaseae</taxon>
        <taxon>Cucumis</taxon>
    </lineage>
</organism>
<evidence type="ECO:0000313" key="1">
    <source>
        <dbReference type="EnsemblPlants" id="MELO3C033460.2.1"/>
    </source>
</evidence>
<accession>A0A9I9EGJ5</accession>
<dbReference type="AlphaFoldDB" id="A0A9I9EGJ5"/>
<protein>
    <submittedName>
        <fullName evidence="1">Uncharacterized protein</fullName>
    </submittedName>
</protein>
<reference evidence="1" key="1">
    <citation type="submission" date="2023-03" db="UniProtKB">
        <authorList>
            <consortium name="EnsemblPlants"/>
        </authorList>
    </citation>
    <scope>IDENTIFICATION</scope>
</reference>